<accession>A0ACC0UJP4</accession>
<feature type="non-terminal residue" evidence="1">
    <location>
        <position position="1"/>
    </location>
</feature>
<sequence length="161" mass="18820">TALKPPRTLYFAYGSNLWIDQMNRRCPENRYVGTAVLQGWRWIINQMGYATIIPFPGDHVYGFIFDISPTDEKSLDKYERVPYNYEKRIISVQPITSSDDRETATNRAIDTLVYIDVLRTSSDVPKTEYIDRMNKALEDAIQKDVPQSYIEKYIRPFIPPE</sequence>
<comment type="caution">
    <text evidence="1">The sequence shown here is derived from an EMBL/GenBank/DDBJ whole genome shotgun (WGS) entry which is preliminary data.</text>
</comment>
<dbReference type="EMBL" id="JAGFNK010000021">
    <property type="protein sequence ID" value="KAI9511456.1"/>
    <property type="molecule type" value="Genomic_DNA"/>
</dbReference>
<reference evidence="1" key="1">
    <citation type="submission" date="2021-03" db="EMBL/GenBank/DDBJ databases">
        <title>Evolutionary priming and transition to the ectomycorrhizal habit in an iconic lineage of mushroom-forming fungi: is preadaptation a requirement?</title>
        <authorList>
            <consortium name="DOE Joint Genome Institute"/>
            <person name="Looney B.P."/>
            <person name="Miyauchi S."/>
            <person name="Morin E."/>
            <person name="Drula E."/>
            <person name="Courty P.E."/>
            <person name="Chicoki N."/>
            <person name="Fauchery L."/>
            <person name="Kohler A."/>
            <person name="Kuo A."/>
            <person name="LaButti K."/>
            <person name="Pangilinan J."/>
            <person name="Lipzen A."/>
            <person name="Riley R."/>
            <person name="Andreopoulos W."/>
            <person name="He G."/>
            <person name="Johnson J."/>
            <person name="Barry K.W."/>
            <person name="Grigoriev I.V."/>
            <person name="Nagy L."/>
            <person name="Hibbett D."/>
            <person name="Henrissat B."/>
            <person name="Matheny P.B."/>
            <person name="Labbe J."/>
            <person name="Martin A.F."/>
        </authorList>
    </citation>
    <scope>NUCLEOTIDE SEQUENCE</scope>
    <source>
        <strain evidence="1">BPL698</strain>
    </source>
</reference>
<evidence type="ECO:0000313" key="1">
    <source>
        <dbReference type="EMBL" id="KAI9511456.1"/>
    </source>
</evidence>
<proteinExistence type="predicted"/>
<name>A0ACC0UJP4_9AGAM</name>
<protein>
    <submittedName>
        <fullName evidence="1">Butirosin biosynthesis, BtrG-like protein</fullName>
    </submittedName>
</protein>
<gene>
    <name evidence="1" type="ORF">F5148DRAFT_975044</name>
</gene>
<keyword evidence="2" id="KW-1185">Reference proteome</keyword>
<evidence type="ECO:0000313" key="2">
    <source>
        <dbReference type="Proteomes" id="UP001207468"/>
    </source>
</evidence>
<organism evidence="1 2">
    <name type="scientific">Russula earlei</name>
    <dbReference type="NCBI Taxonomy" id="71964"/>
    <lineage>
        <taxon>Eukaryota</taxon>
        <taxon>Fungi</taxon>
        <taxon>Dikarya</taxon>
        <taxon>Basidiomycota</taxon>
        <taxon>Agaricomycotina</taxon>
        <taxon>Agaricomycetes</taxon>
        <taxon>Russulales</taxon>
        <taxon>Russulaceae</taxon>
        <taxon>Russula</taxon>
    </lineage>
</organism>
<dbReference type="Proteomes" id="UP001207468">
    <property type="component" value="Unassembled WGS sequence"/>
</dbReference>